<dbReference type="SUPFAM" id="SSF103088">
    <property type="entry name" value="OmpA-like"/>
    <property type="match status" value="1"/>
</dbReference>
<dbReference type="PROSITE" id="PS51123">
    <property type="entry name" value="OMPA_2"/>
    <property type="match status" value="1"/>
</dbReference>
<dbReference type="Pfam" id="PF07676">
    <property type="entry name" value="PD40"/>
    <property type="match status" value="3"/>
</dbReference>
<dbReference type="InterPro" id="IPR011990">
    <property type="entry name" value="TPR-like_helical_dom_sf"/>
</dbReference>
<name>A0A937KF61_9BACT</name>
<evidence type="ECO:0000313" key="7">
    <source>
        <dbReference type="EMBL" id="MBL6447873.1"/>
    </source>
</evidence>
<dbReference type="PROSITE" id="PS50005">
    <property type="entry name" value="TPR"/>
    <property type="match status" value="1"/>
</dbReference>
<dbReference type="InterPro" id="IPR036737">
    <property type="entry name" value="OmpA-like_sf"/>
</dbReference>
<protein>
    <submittedName>
        <fullName evidence="7">OmpA family protein</fullName>
    </submittedName>
</protein>
<sequence length="636" mass="71437">MRIIIIVLLSIVPLLTVAQNKLSTRSKKAAEYYYQADNYRVRGQYTMAIQLLEQAINKDDKFHEAYFRLGIIFKAKGELDSAERLLLNADELSGKSGAGQAFELGDLYLLKADYQKAIEYIDRYLSTGPRNSRRLADANKIKKNAQFALDNIEFASEFNPRPLSDTVNAFPMQYFPIVTVDQKAIIFTRRLGTTMNHDEDLVISRRNSEGQWGPPESLSDNINSEWNEGTCTLSADGRVLIFTSCYGRRGYGSCDLYISKKTGDEWSTPVNLGGKVNSSAWESQPSLSSDGRILYFISNRGGGIGGRDIWVSYLDEKDQWSSPTNLGSSINTPNDEVSPFIHPNNVTLYFASNGLTGFGGFDIFYTERKGTNWSEPKNIGYPINTSADQVSLFITSDGEKGYYSHEVTDDSSQKGKLYEFTVPGNAKVKYRTSYVSGHVFDAKTKQPIKAGIELYDLKNESREGFVYSDSVTGEYLMVLTEGSDYALYVNKSGYLFESLSFGYEMNEDLKPVVLNIYLNPISEGAKAVLNNIFFDVDSYALKDKSRTELNKLISFLKANTDTHVEIGGHTDNTGSVEYNLDLSLKRAKSVYEFLIERGVSKSRLSYKGYGQSAPAFSNDSDLHRQMNRRIEFQVIK</sequence>
<dbReference type="AlphaFoldDB" id="A0A937KF61"/>
<feature type="domain" description="OmpA-like" evidence="6">
    <location>
        <begin position="521"/>
        <end position="636"/>
    </location>
</feature>
<organism evidence="7 8">
    <name type="scientific">Fulvivirga marina</name>
    <dbReference type="NCBI Taxonomy" id="2494733"/>
    <lineage>
        <taxon>Bacteria</taxon>
        <taxon>Pseudomonadati</taxon>
        <taxon>Bacteroidota</taxon>
        <taxon>Cytophagia</taxon>
        <taxon>Cytophagales</taxon>
        <taxon>Fulvivirgaceae</taxon>
        <taxon>Fulvivirga</taxon>
    </lineage>
</organism>
<dbReference type="SUPFAM" id="SSF82171">
    <property type="entry name" value="DPP6 N-terminal domain-like"/>
    <property type="match status" value="1"/>
</dbReference>
<comment type="caution">
    <text evidence="7">The sequence shown here is derived from an EMBL/GenBank/DDBJ whole genome shotgun (WGS) entry which is preliminary data.</text>
</comment>
<evidence type="ECO:0000313" key="8">
    <source>
        <dbReference type="Proteomes" id="UP000614216"/>
    </source>
</evidence>
<keyword evidence="3" id="KW-0998">Cell outer membrane</keyword>
<keyword evidence="4" id="KW-0802">TPR repeat</keyword>
<dbReference type="PRINTS" id="PR01021">
    <property type="entry name" value="OMPADOMAIN"/>
</dbReference>
<dbReference type="Gene3D" id="1.25.40.10">
    <property type="entry name" value="Tetratricopeptide repeat domain"/>
    <property type="match status" value="1"/>
</dbReference>
<keyword evidence="8" id="KW-1185">Reference proteome</keyword>
<dbReference type="InterPro" id="IPR006665">
    <property type="entry name" value="OmpA-like"/>
</dbReference>
<dbReference type="Gene3D" id="3.30.1330.60">
    <property type="entry name" value="OmpA-like domain"/>
    <property type="match status" value="1"/>
</dbReference>
<dbReference type="Pfam" id="PF00691">
    <property type="entry name" value="OmpA"/>
    <property type="match status" value="1"/>
</dbReference>
<accession>A0A937KF61</accession>
<dbReference type="InterPro" id="IPR019734">
    <property type="entry name" value="TPR_rpt"/>
</dbReference>
<dbReference type="GO" id="GO:0009279">
    <property type="term" value="C:cell outer membrane"/>
    <property type="evidence" value="ECO:0007669"/>
    <property type="project" value="UniProtKB-SubCell"/>
</dbReference>
<keyword evidence="2 5" id="KW-0472">Membrane</keyword>
<dbReference type="InterPro" id="IPR006664">
    <property type="entry name" value="OMP_bac"/>
</dbReference>
<reference evidence="7" key="1">
    <citation type="submission" date="2021-01" db="EMBL/GenBank/DDBJ databases">
        <title>Fulvivirga kasyanovii gen. nov., sp nov., a novel member of the phylum Bacteroidetes isolated from seawater in a mussel farm.</title>
        <authorList>
            <person name="Zhao L.-H."/>
            <person name="Wang Z.-J."/>
        </authorList>
    </citation>
    <scope>NUCLEOTIDE SEQUENCE</scope>
    <source>
        <strain evidence="7">29W222</strain>
    </source>
</reference>
<dbReference type="InterPro" id="IPR050330">
    <property type="entry name" value="Bact_OuterMem_StrucFunc"/>
</dbReference>
<evidence type="ECO:0000256" key="2">
    <source>
        <dbReference type="ARBA" id="ARBA00023136"/>
    </source>
</evidence>
<dbReference type="Gene3D" id="2.120.10.10">
    <property type="match status" value="1"/>
</dbReference>
<evidence type="ECO:0000256" key="1">
    <source>
        <dbReference type="ARBA" id="ARBA00004442"/>
    </source>
</evidence>
<dbReference type="SMART" id="SM00028">
    <property type="entry name" value="TPR"/>
    <property type="match status" value="3"/>
</dbReference>
<dbReference type="CDD" id="cd07185">
    <property type="entry name" value="OmpA_C-like"/>
    <property type="match status" value="1"/>
</dbReference>
<gene>
    <name evidence="7" type="ORF">JMN32_16250</name>
</gene>
<evidence type="ECO:0000256" key="5">
    <source>
        <dbReference type="PROSITE-ProRule" id="PRU00473"/>
    </source>
</evidence>
<dbReference type="PANTHER" id="PTHR30329:SF21">
    <property type="entry name" value="LIPOPROTEIN YIAD-RELATED"/>
    <property type="match status" value="1"/>
</dbReference>
<proteinExistence type="predicted"/>
<comment type="subcellular location">
    <subcellularLocation>
        <location evidence="1">Cell outer membrane</location>
    </subcellularLocation>
</comment>
<feature type="repeat" description="TPR" evidence="4">
    <location>
        <begin position="98"/>
        <end position="131"/>
    </location>
</feature>
<dbReference type="InterPro" id="IPR011659">
    <property type="entry name" value="WD40"/>
</dbReference>
<dbReference type="SUPFAM" id="SSF48452">
    <property type="entry name" value="TPR-like"/>
    <property type="match status" value="1"/>
</dbReference>
<evidence type="ECO:0000259" key="6">
    <source>
        <dbReference type="PROSITE" id="PS51123"/>
    </source>
</evidence>
<dbReference type="RefSeq" id="WP_202857405.1">
    <property type="nucleotide sequence ID" value="NZ_JAEUGD010000053.1"/>
</dbReference>
<dbReference type="Proteomes" id="UP000614216">
    <property type="component" value="Unassembled WGS sequence"/>
</dbReference>
<dbReference type="PANTHER" id="PTHR30329">
    <property type="entry name" value="STATOR ELEMENT OF FLAGELLAR MOTOR COMPLEX"/>
    <property type="match status" value="1"/>
</dbReference>
<evidence type="ECO:0000256" key="4">
    <source>
        <dbReference type="PROSITE-ProRule" id="PRU00339"/>
    </source>
</evidence>
<evidence type="ECO:0000256" key="3">
    <source>
        <dbReference type="ARBA" id="ARBA00023237"/>
    </source>
</evidence>
<dbReference type="EMBL" id="JAEUGD010000053">
    <property type="protein sequence ID" value="MBL6447873.1"/>
    <property type="molecule type" value="Genomic_DNA"/>
</dbReference>